<gene>
    <name evidence="3" type="ORF">TREES_T100006049</name>
</gene>
<dbReference type="GO" id="GO:0015629">
    <property type="term" value="C:actin cytoskeleton"/>
    <property type="evidence" value="ECO:0007669"/>
    <property type="project" value="TreeGrafter"/>
</dbReference>
<dbReference type="PANTHER" id="PTHR22972:SF6">
    <property type="entry name" value="PROTEIN PEAK3"/>
    <property type="match status" value="1"/>
</dbReference>
<dbReference type="InterPro" id="IPR051511">
    <property type="entry name" value="MitoQC_Scaffold_Kinases"/>
</dbReference>
<sequence length="487" mass="52776">MGSLEPPSESPEPDGPTGRTQPTYINLGEVRAHLLPSKAGRPRTPGSPSATPQPLPPPLPKKTLTRTQSLPNRGAPSPSAGRGGQTRRPLVGSLSVDESQAEAGPTCAPARLALELDAELGLRLHDLHSPEALHAALAARQLEGLRAIHARLRARFLGGRPGPCLPGHGFRLLDSAPCVESGDAFYYRVVRVDEEAWHILAAKVPKSGSEVPDPWGLELQASLPPHFNLQGLCGPLPEGALPAEPWRGPAALATEVPERTVAQWLAEAGAVRAQRPADHGPKVPSDLPVAGPGHRVTLDSGQRVTALRQTPVPGADGPGPQSRQSQPKPVARAPPSQPPVPKAEAGDRPEGPGDQEAAEKVEEPEPEEDTGEKAEEGPAPLAHGGPQEKARKERPGREERPRKERPRKEEKRRKEERPRKERPRAAREPGETAPWRWEAREGGHRPWARDSRDREHRKKQAWASPRPQAEEDRSPGRQKHRQGKGRD</sequence>
<feature type="compositionally biased region" description="Basic residues" evidence="2">
    <location>
        <begin position="476"/>
        <end position="487"/>
    </location>
</feature>
<feature type="compositionally biased region" description="Basic and acidic residues" evidence="2">
    <location>
        <begin position="437"/>
        <end position="454"/>
    </location>
</feature>
<evidence type="ECO:0000256" key="2">
    <source>
        <dbReference type="SAM" id="MobiDB-lite"/>
    </source>
</evidence>
<feature type="compositionally biased region" description="Basic and acidic residues" evidence="2">
    <location>
        <begin position="386"/>
        <end position="430"/>
    </location>
</feature>
<feature type="region of interest" description="Disordered" evidence="2">
    <location>
        <begin position="271"/>
        <end position="487"/>
    </location>
</feature>
<feature type="region of interest" description="Disordered" evidence="2">
    <location>
        <begin position="1"/>
        <end position="104"/>
    </location>
</feature>
<dbReference type="AlphaFoldDB" id="L8XYX4"/>
<comment type="similarity">
    <text evidence="1">Belongs to the protein kinase superfamily.</text>
</comment>
<accession>L8XYX4</accession>
<evidence type="ECO:0000256" key="1">
    <source>
        <dbReference type="ARBA" id="ARBA00038349"/>
    </source>
</evidence>
<proteinExistence type="inferred from homology"/>
<evidence type="ECO:0000313" key="3">
    <source>
        <dbReference type="EMBL" id="ELV09263.1"/>
    </source>
</evidence>
<evidence type="ECO:0000313" key="4">
    <source>
        <dbReference type="Proteomes" id="UP000011518"/>
    </source>
</evidence>
<feature type="compositionally biased region" description="Basic and acidic residues" evidence="2">
    <location>
        <begin position="344"/>
        <end position="363"/>
    </location>
</feature>
<dbReference type="STRING" id="246437.L8XYX4"/>
<dbReference type="EMBL" id="KB370753">
    <property type="protein sequence ID" value="ELV09263.1"/>
    <property type="molecule type" value="Genomic_DNA"/>
</dbReference>
<dbReference type="FunCoup" id="L8XYX4">
    <property type="interactions" value="4"/>
</dbReference>
<dbReference type="GO" id="GO:0005925">
    <property type="term" value="C:focal adhesion"/>
    <property type="evidence" value="ECO:0007669"/>
    <property type="project" value="TreeGrafter"/>
</dbReference>
<reference evidence="4" key="2">
    <citation type="journal article" date="2013" name="Nat. Commun.">
        <title>Genome of the Chinese tree shrew.</title>
        <authorList>
            <person name="Fan Y."/>
            <person name="Huang Z.Y."/>
            <person name="Cao C.C."/>
            <person name="Chen C.S."/>
            <person name="Chen Y.X."/>
            <person name="Fan D.D."/>
            <person name="He J."/>
            <person name="Hou H.L."/>
            <person name="Hu L."/>
            <person name="Hu X.T."/>
            <person name="Jiang X.T."/>
            <person name="Lai R."/>
            <person name="Lang Y.S."/>
            <person name="Liang B."/>
            <person name="Liao S.G."/>
            <person name="Mu D."/>
            <person name="Ma Y.Y."/>
            <person name="Niu Y.Y."/>
            <person name="Sun X.Q."/>
            <person name="Xia J.Q."/>
            <person name="Xiao J."/>
            <person name="Xiong Z.Q."/>
            <person name="Xu L."/>
            <person name="Yang L."/>
            <person name="Zhang Y."/>
            <person name="Zhao W."/>
            <person name="Zhao X.D."/>
            <person name="Zheng Y.T."/>
            <person name="Zhou J.M."/>
            <person name="Zhu Y.B."/>
            <person name="Zhang G.J."/>
            <person name="Wang J."/>
            <person name="Yao Y.G."/>
        </authorList>
    </citation>
    <scope>NUCLEOTIDE SEQUENCE [LARGE SCALE GENOMIC DNA]</scope>
</reference>
<dbReference type="eggNOG" id="ENOG502R3B9">
    <property type="taxonomic scope" value="Eukaryota"/>
</dbReference>
<keyword evidence="4" id="KW-1185">Reference proteome</keyword>
<organism evidence="3 4">
    <name type="scientific">Tupaia chinensis</name>
    <name type="common">Chinese tree shrew</name>
    <name type="synonym">Tupaia belangeri chinensis</name>
    <dbReference type="NCBI Taxonomy" id="246437"/>
    <lineage>
        <taxon>Eukaryota</taxon>
        <taxon>Metazoa</taxon>
        <taxon>Chordata</taxon>
        <taxon>Craniata</taxon>
        <taxon>Vertebrata</taxon>
        <taxon>Euteleostomi</taxon>
        <taxon>Mammalia</taxon>
        <taxon>Eutheria</taxon>
        <taxon>Euarchontoglires</taxon>
        <taxon>Scandentia</taxon>
        <taxon>Tupaiidae</taxon>
        <taxon>Tupaia</taxon>
    </lineage>
</organism>
<reference evidence="4" key="1">
    <citation type="submission" date="2012-07" db="EMBL/GenBank/DDBJ databases">
        <title>Genome of the Chinese tree shrew, a rising model animal genetically related to primates.</title>
        <authorList>
            <person name="Zhang G."/>
            <person name="Fan Y."/>
            <person name="Yao Y."/>
            <person name="Huang Z."/>
        </authorList>
    </citation>
    <scope>NUCLEOTIDE SEQUENCE [LARGE SCALE GENOMIC DNA]</scope>
</reference>
<dbReference type="InParanoid" id="L8XYX4"/>
<feature type="compositionally biased region" description="Pro residues" evidence="2">
    <location>
        <begin position="51"/>
        <end position="60"/>
    </location>
</feature>
<protein>
    <submittedName>
        <fullName evidence="3">Uncharacterized protein</fullName>
    </submittedName>
</protein>
<dbReference type="GO" id="GO:0004672">
    <property type="term" value="F:protein kinase activity"/>
    <property type="evidence" value="ECO:0007669"/>
    <property type="project" value="TreeGrafter"/>
</dbReference>
<name>L8XYX4_TUPCH</name>
<dbReference type="PANTHER" id="PTHR22972">
    <property type="entry name" value="SERINE/THREONINE PROTEIN KINASE"/>
    <property type="match status" value="1"/>
</dbReference>
<dbReference type="Proteomes" id="UP000011518">
    <property type="component" value="Unassembled WGS sequence"/>
</dbReference>